<feature type="domain" description="Metallo-beta-lactamase" evidence="1">
    <location>
        <begin position="98"/>
        <end position="295"/>
    </location>
</feature>
<reference evidence="2 3" key="1">
    <citation type="submission" date="2017-10" db="EMBL/GenBank/DDBJ databases">
        <title>The draft genome sequence of Lewinella nigricans NBRC 102662.</title>
        <authorList>
            <person name="Wang K."/>
        </authorList>
    </citation>
    <scope>NUCLEOTIDE SEQUENCE [LARGE SCALE GENOMIC DNA]</scope>
    <source>
        <strain evidence="2 3">NBRC 102662</strain>
    </source>
</reference>
<dbReference type="AlphaFoldDB" id="A0A2D0N9Q4"/>
<dbReference type="InterPro" id="IPR036866">
    <property type="entry name" value="RibonucZ/Hydroxyglut_hydro"/>
</dbReference>
<gene>
    <name evidence="2" type="ORF">CRP01_16990</name>
</gene>
<organism evidence="2 3">
    <name type="scientific">Flavilitoribacter nigricans (strain ATCC 23147 / DSM 23189 / NBRC 102662 / NCIMB 1420 / SS-2)</name>
    <name type="common">Lewinella nigricans</name>
    <dbReference type="NCBI Taxonomy" id="1122177"/>
    <lineage>
        <taxon>Bacteria</taxon>
        <taxon>Pseudomonadati</taxon>
        <taxon>Bacteroidota</taxon>
        <taxon>Saprospiria</taxon>
        <taxon>Saprospirales</taxon>
        <taxon>Lewinellaceae</taxon>
        <taxon>Flavilitoribacter</taxon>
    </lineage>
</organism>
<dbReference type="PANTHER" id="PTHR15032:SF4">
    <property type="entry name" value="N-ACYL-PHOSPHATIDYLETHANOLAMINE-HYDROLYZING PHOSPHOLIPASE D"/>
    <property type="match status" value="1"/>
</dbReference>
<dbReference type="Proteomes" id="UP000223913">
    <property type="component" value="Unassembled WGS sequence"/>
</dbReference>
<dbReference type="SUPFAM" id="SSF56281">
    <property type="entry name" value="Metallo-hydrolase/oxidoreductase"/>
    <property type="match status" value="1"/>
</dbReference>
<evidence type="ECO:0000259" key="1">
    <source>
        <dbReference type="Pfam" id="PF12706"/>
    </source>
</evidence>
<sequence>MRSKQFGGKPTKTLIDRYQQSDNWQDGKFQNLEFTDMDISLYKIPGIIYQQLTNRAAREPAAPLPLTNFNRPHFLSPSESARFIWYGHSALLLRLSNRTILIDPMLGPNASPIAPFPTRRFSSNTLELIDEFPEIDLLLLTHDHYDHLDFASIKRLQSKTKNYFVALGVKRHLVHWGIDPDRIVEFDWWEKRDFRDISVTFTPTRHFSGRGLTDRAKSLWGGWVFRTASENIWFSGDGGYGSHFKEIGDRLGPFDFAFMECGQYNEHWALIHLFPEESIQAAMDAGARKVMPVHWGGFSLAPHTWTDPVERFHRAATEHGLPLTLPQLGKPYLITENQVEKWWVG</sequence>
<keyword evidence="3" id="KW-1185">Reference proteome</keyword>
<dbReference type="OrthoDB" id="9805728at2"/>
<accession>A0A2D0N9Q4</accession>
<comment type="caution">
    <text evidence="2">The sequence shown here is derived from an EMBL/GenBank/DDBJ whole genome shotgun (WGS) entry which is preliminary data.</text>
</comment>
<name>A0A2D0N9Q4_FLAN2</name>
<protein>
    <recommendedName>
        <fullName evidence="1">Metallo-beta-lactamase domain-containing protein</fullName>
    </recommendedName>
</protein>
<dbReference type="RefSeq" id="WP_099151444.1">
    <property type="nucleotide sequence ID" value="NZ_PDUD01000022.1"/>
</dbReference>
<dbReference type="Pfam" id="PF12706">
    <property type="entry name" value="Lactamase_B_2"/>
    <property type="match status" value="1"/>
</dbReference>
<dbReference type="Gene3D" id="3.60.15.10">
    <property type="entry name" value="Ribonuclease Z/Hydroxyacylglutathione hydrolase-like"/>
    <property type="match status" value="1"/>
</dbReference>
<dbReference type="PANTHER" id="PTHR15032">
    <property type="entry name" value="N-ACYL-PHOSPHATIDYLETHANOLAMINE-HYDROLYZING PHOSPHOLIPASE D"/>
    <property type="match status" value="1"/>
</dbReference>
<evidence type="ECO:0000313" key="3">
    <source>
        <dbReference type="Proteomes" id="UP000223913"/>
    </source>
</evidence>
<dbReference type="InterPro" id="IPR001279">
    <property type="entry name" value="Metallo-B-lactamas"/>
</dbReference>
<evidence type="ECO:0000313" key="2">
    <source>
        <dbReference type="EMBL" id="PHN05215.1"/>
    </source>
</evidence>
<proteinExistence type="predicted"/>
<dbReference type="GO" id="GO:0005737">
    <property type="term" value="C:cytoplasm"/>
    <property type="evidence" value="ECO:0007669"/>
    <property type="project" value="TreeGrafter"/>
</dbReference>
<dbReference type="EMBL" id="PDUD01000022">
    <property type="protein sequence ID" value="PHN05215.1"/>
    <property type="molecule type" value="Genomic_DNA"/>
</dbReference>